<gene>
    <name evidence="1" type="ORF">KJB30_15510</name>
</gene>
<reference evidence="1 2" key="1">
    <citation type="submission" date="2021-05" db="EMBL/GenBank/DDBJ databases">
        <title>The draft genome of Geobacter chapellei DSM 13688.</title>
        <authorList>
            <person name="Xu Z."/>
            <person name="Masuda Y."/>
            <person name="Itoh H."/>
            <person name="Senoo K."/>
        </authorList>
    </citation>
    <scope>NUCLEOTIDE SEQUENCE [LARGE SCALE GENOMIC DNA]</scope>
    <source>
        <strain evidence="1 2">DSM 13688</strain>
    </source>
</reference>
<accession>A0ABS5UCJ1</accession>
<dbReference type="Proteomes" id="UP000784128">
    <property type="component" value="Unassembled WGS sequence"/>
</dbReference>
<dbReference type="RefSeq" id="WP_214301006.1">
    <property type="nucleotide sequence ID" value="NZ_JAHDYS010000018.1"/>
</dbReference>
<protein>
    <recommendedName>
        <fullName evidence="3">Zinc-finger of transposase IS204/IS1001/IS1096/IS1165</fullName>
    </recommendedName>
</protein>
<sequence>MLDHTLYSAILGLSSEWNISHVTMDEQTGITEIHIRNHKGGIAPCPCCGSNLVQAGTQRTRWLHESHLNFRFVVSALVPVMSCESCGEVKLPMPWDQSRFKFLELESEEHSC</sequence>
<evidence type="ECO:0000313" key="2">
    <source>
        <dbReference type="Proteomes" id="UP000784128"/>
    </source>
</evidence>
<proteinExistence type="predicted"/>
<evidence type="ECO:0000313" key="1">
    <source>
        <dbReference type="EMBL" id="MBT1073201.1"/>
    </source>
</evidence>
<comment type="caution">
    <text evidence="1">The sequence shown here is derived from an EMBL/GenBank/DDBJ whole genome shotgun (WGS) entry which is preliminary data.</text>
</comment>
<dbReference type="EMBL" id="JAHDYS010000018">
    <property type="protein sequence ID" value="MBT1073201.1"/>
    <property type="molecule type" value="Genomic_DNA"/>
</dbReference>
<evidence type="ECO:0008006" key="3">
    <source>
        <dbReference type="Google" id="ProtNLM"/>
    </source>
</evidence>
<name>A0ABS5UCJ1_9BACT</name>
<organism evidence="1 2">
    <name type="scientific">Pelotalea chapellei</name>
    <dbReference type="NCBI Taxonomy" id="44671"/>
    <lineage>
        <taxon>Bacteria</taxon>
        <taxon>Pseudomonadati</taxon>
        <taxon>Thermodesulfobacteriota</taxon>
        <taxon>Desulfuromonadia</taxon>
        <taxon>Geobacterales</taxon>
        <taxon>Geobacteraceae</taxon>
        <taxon>Pelotalea</taxon>
    </lineage>
</organism>
<keyword evidence="2" id="KW-1185">Reference proteome</keyword>